<evidence type="ECO:0000313" key="8">
    <source>
        <dbReference type="EMBL" id="MCC9294423.1"/>
    </source>
</evidence>
<keyword evidence="3 6" id="KW-0812">Transmembrane</keyword>
<comment type="subcellular location">
    <subcellularLocation>
        <location evidence="1">Cell membrane</location>
        <topology evidence="1">Multi-pass membrane protein</topology>
    </subcellularLocation>
</comment>
<keyword evidence="9" id="KW-1185">Reference proteome</keyword>
<dbReference type="InterPro" id="IPR011701">
    <property type="entry name" value="MFS"/>
</dbReference>
<feature type="transmembrane region" description="Helical" evidence="6">
    <location>
        <begin position="114"/>
        <end position="136"/>
    </location>
</feature>
<feature type="transmembrane region" description="Helical" evidence="6">
    <location>
        <begin position="90"/>
        <end position="108"/>
    </location>
</feature>
<dbReference type="SUPFAM" id="SSF103473">
    <property type="entry name" value="MFS general substrate transporter"/>
    <property type="match status" value="1"/>
</dbReference>
<name>A0ABS8N6R0_9CLOT</name>
<dbReference type="Proteomes" id="UP001165422">
    <property type="component" value="Unassembled WGS sequence"/>
</dbReference>
<feature type="transmembrane region" description="Helical" evidence="6">
    <location>
        <begin position="24"/>
        <end position="47"/>
    </location>
</feature>
<gene>
    <name evidence="8" type="ORF">LN736_06050</name>
</gene>
<protein>
    <submittedName>
        <fullName evidence="8">MFS transporter</fullName>
    </submittedName>
</protein>
<comment type="caution">
    <text evidence="8">The sequence shown here is derived from an EMBL/GenBank/DDBJ whole genome shotgun (WGS) entry which is preliminary data.</text>
</comment>
<feature type="transmembrane region" description="Helical" evidence="6">
    <location>
        <begin position="375"/>
        <end position="393"/>
    </location>
</feature>
<evidence type="ECO:0000256" key="4">
    <source>
        <dbReference type="ARBA" id="ARBA00022989"/>
    </source>
</evidence>
<dbReference type="InterPro" id="IPR036259">
    <property type="entry name" value="MFS_trans_sf"/>
</dbReference>
<proteinExistence type="predicted"/>
<dbReference type="InterPro" id="IPR020846">
    <property type="entry name" value="MFS_dom"/>
</dbReference>
<evidence type="ECO:0000256" key="5">
    <source>
        <dbReference type="ARBA" id="ARBA00023136"/>
    </source>
</evidence>
<dbReference type="EMBL" id="JAJJPB010000005">
    <property type="protein sequence ID" value="MCC9294423.1"/>
    <property type="molecule type" value="Genomic_DNA"/>
</dbReference>
<sequence length="446" mass="50362">MNKIGILMDSDLEKRTVSRIKKHILPFMLILYIICYIDRSNFSYAALTMNKELGISSAAFGLLSSLFFIGYVIFEVPSNVMLHKVGARKWICRILVSWGIVSFITMFADNFVHLVAIRILLGIAEAGFFPGIVYYLSYWFPEKERAKAISFFMLAIPISSVIGSPISTWVMQNVQWMGLSGWRWMFCIEAIPAIVAGVVTIFYLVDDIDKAKWLQSDEKAWLKAELQREIDANKDKMKSEQMSIKDTFKYPIIWQLTFVYFCYVLGGNVLMLWLPQIVKGLAQSLSLTSIGVFITIPYTIAAITMYIWGRHSDIHNERRWHTAIMLLISTGGFIMILASSNVILRFVALIITILGLYGGYPCFWAMPTVFLAEEAAAVGLAIINAFASFGGFISNNVVGILMGRYGVNSVFIFLMIFSILGFFVTIKLPKEKVKSIRSNVNDRQGA</sequence>
<feature type="transmembrane region" description="Helical" evidence="6">
    <location>
        <begin position="252"/>
        <end position="274"/>
    </location>
</feature>
<feature type="transmembrane region" description="Helical" evidence="6">
    <location>
        <begin position="405"/>
        <end position="426"/>
    </location>
</feature>
<feature type="transmembrane region" description="Helical" evidence="6">
    <location>
        <begin position="286"/>
        <end position="308"/>
    </location>
</feature>
<evidence type="ECO:0000256" key="6">
    <source>
        <dbReference type="SAM" id="Phobius"/>
    </source>
</evidence>
<dbReference type="PANTHER" id="PTHR43791">
    <property type="entry name" value="PERMEASE-RELATED"/>
    <property type="match status" value="1"/>
</dbReference>
<feature type="domain" description="Major facilitator superfamily (MFS) profile" evidence="7">
    <location>
        <begin position="24"/>
        <end position="433"/>
    </location>
</feature>
<evidence type="ECO:0000256" key="1">
    <source>
        <dbReference type="ARBA" id="ARBA00004651"/>
    </source>
</evidence>
<feature type="transmembrane region" description="Helical" evidence="6">
    <location>
        <begin position="320"/>
        <end position="337"/>
    </location>
</feature>
<keyword evidence="2" id="KW-0813">Transport</keyword>
<evidence type="ECO:0000256" key="2">
    <source>
        <dbReference type="ARBA" id="ARBA00022448"/>
    </source>
</evidence>
<dbReference type="Gene3D" id="1.20.1250.20">
    <property type="entry name" value="MFS general substrate transporter like domains"/>
    <property type="match status" value="2"/>
</dbReference>
<reference evidence="8" key="1">
    <citation type="submission" date="2021-11" db="EMBL/GenBank/DDBJ databases">
        <authorList>
            <person name="Qingchun L."/>
            <person name="Dong Z."/>
            <person name="Zongwei Q."/>
            <person name="Jia Z."/>
            <person name="Duotao L."/>
        </authorList>
    </citation>
    <scope>NUCLEOTIDE SEQUENCE</scope>
    <source>
        <strain evidence="8">WLY-B-L2</strain>
    </source>
</reference>
<dbReference type="PANTHER" id="PTHR43791:SF100">
    <property type="entry name" value="SUGAR TRANSPORTER"/>
    <property type="match status" value="1"/>
</dbReference>
<feature type="transmembrane region" description="Helical" evidence="6">
    <location>
        <begin position="343"/>
        <end position="363"/>
    </location>
</feature>
<feature type="transmembrane region" description="Helical" evidence="6">
    <location>
        <begin position="53"/>
        <end position="74"/>
    </location>
</feature>
<dbReference type="PROSITE" id="PS50850">
    <property type="entry name" value="MFS"/>
    <property type="match status" value="1"/>
</dbReference>
<keyword evidence="4 6" id="KW-1133">Transmembrane helix</keyword>
<dbReference type="CDD" id="cd17319">
    <property type="entry name" value="MFS_ExuT_GudP_like"/>
    <property type="match status" value="1"/>
</dbReference>
<dbReference type="Pfam" id="PF07690">
    <property type="entry name" value="MFS_1"/>
    <property type="match status" value="1"/>
</dbReference>
<evidence type="ECO:0000259" key="7">
    <source>
        <dbReference type="PROSITE" id="PS50850"/>
    </source>
</evidence>
<feature type="transmembrane region" description="Helical" evidence="6">
    <location>
        <begin position="148"/>
        <end position="170"/>
    </location>
</feature>
<dbReference type="RefSeq" id="WP_179978208.1">
    <property type="nucleotide sequence ID" value="NZ_JAJJPB010000005.1"/>
</dbReference>
<organism evidence="8 9">
    <name type="scientific">Clostridium aromativorans</name>
    <dbReference type="NCBI Taxonomy" id="2836848"/>
    <lineage>
        <taxon>Bacteria</taxon>
        <taxon>Bacillati</taxon>
        <taxon>Bacillota</taxon>
        <taxon>Clostridia</taxon>
        <taxon>Eubacteriales</taxon>
        <taxon>Clostridiaceae</taxon>
        <taxon>Clostridium</taxon>
    </lineage>
</organism>
<accession>A0ABS8N6R0</accession>
<evidence type="ECO:0000313" key="9">
    <source>
        <dbReference type="Proteomes" id="UP001165422"/>
    </source>
</evidence>
<feature type="transmembrane region" description="Helical" evidence="6">
    <location>
        <begin position="182"/>
        <end position="205"/>
    </location>
</feature>
<keyword evidence="5 6" id="KW-0472">Membrane</keyword>
<evidence type="ECO:0000256" key="3">
    <source>
        <dbReference type="ARBA" id="ARBA00022692"/>
    </source>
</evidence>